<reference evidence="2" key="1">
    <citation type="submission" date="2016-05" db="EMBL/GenBank/DDBJ databases">
        <title>Comparative genomics of biotechnologically important yeasts.</title>
        <authorList>
            <consortium name="DOE Joint Genome Institute"/>
            <person name="Riley R."/>
            <person name="Haridas S."/>
            <person name="Wolfe K.H."/>
            <person name="Lopes M.R."/>
            <person name="Hittinger C.T."/>
            <person name="Goker M."/>
            <person name="Salamov A."/>
            <person name="Wisecaver J."/>
            <person name="Long T.M."/>
            <person name="Aerts A.L."/>
            <person name="Barry K."/>
            <person name="Choi C."/>
            <person name="Clum A."/>
            <person name="Coughlan A.Y."/>
            <person name="Deshpande S."/>
            <person name="Douglass A.P."/>
            <person name="Hanson S.J."/>
            <person name="Klenk H.-P."/>
            <person name="Labutti K."/>
            <person name="Lapidus A."/>
            <person name="Lindquist E."/>
            <person name="Lipzen A."/>
            <person name="Meier-Kolthoff J.P."/>
            <person name="Ohm R.A."/>
            <person name="Otillar R.P."/>
            <person name="Pangilinan J."/>
            <person name="Peng Y."/>
            <person name="Rokas A."/>
            <person name="Rosa C.A."/>
            <person name="Scheuner C."/>
            <person name="Sibirny A.A."/>
            <person name="Slot J.C."/>
            <person name="Stielow J.B."/>
            <person name="Sun H."/>
            <person name="Kurtzman C.P."/>
            <person name="Blackwell M."/>
            <person name="Grigoriev I.V."/>
            <person name="Jeffries T.W."/>
        </authorList>
    </citation>
    <scope>NUCLEOTIDE SEQUENCE [LARGE SCALE GENOMIC DNA]</scope>
    <source>
        <strain evidence="2">NRRL Y-1933</strain>
    </source>
</reference>
<evidence type="ECO:0000313" key="2">
    <source>
        <dbReference type="Proteomes" id="UP000095085"/>
    </source>
</evidence>
<proteinExistence type="predicted"/>
<dbReference type="EMBL" id="KV454538">
    <property type="protein sequence ID" value="ODV69350.1"/>
    <property type="molecule type" value="Genomic_DNA"/>
</dbReference>
<dbReference type="Proteomes" id="UP000095085">
    <property type="component" value="Unassembled WGS sequence"/>
</dbReference>
<dbReference type="RefSeq" id="XP_020078417.1">
    <property type="nucleotide sequence ID" value="XM_020219924.1"/>
</dbReference>
<dbReference type="GeneID" id="30994474"/>
<keyword evidence="2" id="KW-1185">Reference proteome</keyword>
<evidence type="ECO:0000313" key="1">
    <source>
        <dbReference type="EMBL" id="ODV69350.1"/>
    </source>
</evidence>
<name>A0A1E4RPZ9_9ASCO</name>
<protein>
    <submittedName>
        <fullName evidence="1">Uncharacterized protein</fullName>
    </submittedName>
</protein>
<organism evidence="1 2">
    <name type="scientific">Hyphopichia burtonii NRRL Y-1933</name>
    <dbReference type="NCBI Taxonomy" id="984485"/>
    <lineage>
        <taxon>Eukaryota</taxon>
        <taxon>Fungi</taxon>
        <taxon>Dikarya</taxon>
        <taxon>Ascomycota</taxon>
        <taxon>Saccharomycotina</taxon>
        <taxon>Pichiomycetes</taxon>
        <taxon>Debaryomycetaceae</taxon>
        <taxon>Hyphopichia</taxon>
    </lineage>
</organism>
<accession>A0A1E4RPZ9</accession>
<sequence>MGEEVAISEATIGEKGKRTVELEGSVLDIHLHRWSLFNRSLTWEVSDDVFHCNQWGRPAGPPFGSNFVSISLGSGAPWKFALGPQQFDKARIQKAIGDLVSK</sequence>
<dbReference type="AlphaFoldDB" id="A0A1E4RPZ9"/>
<gene>
    <name evidence="1" type="ORF">HYPBUDRAFT_145773</name>
</gene>